<evidence type="ECO:0000313" key="4">
    <source>
        <dbReference type="Proteomes" id="UP001595455"/>
    </source>
</evidence>
<evidence type="ECO:0000313" key="3">
    <source>
        <dbReference type="Proteomes" id="UP000240957"/>
    </source>
</evidence>
<sequence>HEQGSNSSEFKVGDLVVLIQFANDFAREHDALYDLFDFENDLETLAVLSDRKGGEVRSSTQHLRHATLAEFKAGRRLDHSVDVTDTVTDIRNHISPRTIVWDLASGEDWSVNHG</sequence>
<evidence type="ECO:0000313" key="1">
    <source>
        <dbReference type="EMBL" id="MFC2997635.1"/>
    </source>
</evidence>
<dbReference type="EMBL" id="JBHRSF010000157">
    <property type="protein sequence ID" value="MFC2997635.1"/>
    <property type="molecule type" value="Genomic_DNA"/>
</dbReference>
<reference evidence="4" key="3">
    <citation type="journal article" date="2019" name="Int. J. Syst. Evol. Microbiol.">
        <title>The Global Catalogue of Microorganisms (GCM) 10K type strain sequencing project: providing services to taxonomists for standard genome sequencing and annotation.</title>
        <authorList>
            <consortium name="The Broad Institute Genomics Platform"/>
            <consortium name="The Broad Institute Genome Sequencing Center for Infectious Disease"/>
            <person name="Wu L."/>
            <person name="Ma J."/>
        </authorList>
    </citation>
    <scope>NUCLEOTIDE SEQUENCE [LARGE SCALE GENOMIC DNA]</scope>
    <source>
        <strain evidence="4">KCTC 62575</strain>
    </source>
</reference>
<organism evidence="2 3">
    <name type="scientific">Acinetobacter sichuanensis</name>
    <dbReference type="NCBI Taxonomy" id="2136183"/>
    <lineage>
        <taxon>Bacteria</taxon>
        <taxon>Pseudomonadati</taxon>
        <taxon>Pseudomonadota</taxon>
        <taxon>Gammaproteobacteria</taxon>
        <taxon>Moraxellales</taxon>
        <taxon>Moraxellaceae</taxon>
        <taxon>Acinetobacter</taxon>
    </lineage>
</organism>
<protein>
    <submittedName>
        <fullName evidence="2">Uncharacterized protein</fullName>
    </submittedName>
</protein>
<dbReference type="Proteomes" id="UP001595455">
    <property type="component" value="Unassembled WGS sequence"/>
</dbReference>
<name>A0A371YIP7_9GAMM</name>
<reference evidence="2 3" key="2">
    <citation type="submission" date="2018-08" db="EMBL/GenBank/DDBJ databases">
        <title>The draft genome of Acinetobacter sichuanensis strain WCHAc060041.</title>
        <authorList>
            <person name="Qin J."/>
            <person name="Feng Y."/>
            <person name="Zong Z."/>
        </authorList>
    </citation>
    <scope>NUCLEOTIDE SEQUENCE [LARGE SCALE GENOMIC DNA]</scope>
    <source>
        <strain evidence="2 3">WCHAc060041</strain>
    </source>
</reference>
<accession>A0A371YIP7</accession>
<keyword evidence="4" id="KW-1185">Reference proteome</keyword>
<reference evidence="1" key="1">
    <citation type="journal article" date="2014" name="Int. J. Syst. Evol. Microbiol.">
        <title>Complete genome of a new Firmicutes species belonging to the dominant human colonic microbiota ('Ruminococcus bicirculans') reveals two chromosomes and a selective capacity to utilize plant glucans.</title>
        <authorList>
            <consortium name="NISC Comparative Sequencing Program"/>
            <person name="Wegmann U."/>
            <person name="Louis P."/>
            <person name="Goesmann A."/>
            <person name="Henrissat B."/>
            <person name="Duncan S.H."/>
            <person name="Flint H.J."/>
        </authorList>
    </citation>
    <scope>NUCLEOTIDE SEQUENCE</scope>
    <source>
        <strain evidence="1">KCTC 62575</strain>
    </source>
</reference>
<dbReference type="Proteomes" id="UP000240957">
    <property type="component" value="Unassembled WGS sequence"/>
</dbReference>
<proteinExistence type="predicted"/>
<dbReference type="EMBL" id="PYIX02000129">
    <property type="protein sequence ID" value="RFC81348.1"/>
    <property type="molecule type" value="Genomic_DNA"/>
</dbReference>
<feature type="non-terminal residue" evidence="2">
    <location>
        <position position="1"/>
    </location>
</feature>
<evidence type="ECO:0000313" key="2">
    <source>
        <dbReference type="EMBL" id="RFC81348.1"/>
    </source>
</evidence>
<gene>
    <name evidence="1" type="ORF">ACFODO_20785</name>
    <name evidence="2" type="ORF">C9E89_022385</name>
</gene>
<dbReference type="AlphaFoldDB" id="A0A371YIP7"/>
<reference evidence="1" key="4">
    <citation type="submission" date="2024-09" db="EMBL/GenBank/DDBJ databases">
        <authorList>
            <person name="Sun Q."/>
            <person name="Mori K."/>
        </authorList>
    </citation>
    <scope>NUCLEOTIDE SEQUENCE</scope>
    <source>
        <strain evidence="1">KCTC 62575</strain>
    </source>
</reference>
<comment type="caution">
    <text evidence="2">The sequence shown here is derived from an EMBL/GenBank/DDBJ whole genome shotgun (WGS) entry which is preliminary data.</text>
</comment>